<dbReference type="EC" id="6.3.2.10" evidence="10"/>
<evidence type="ECO:0000313" key="14">
    <source>
        <dbReference type="EMBL" id="KUK76961.1"/>
    </source>
</evidence>
<dbReference type="GO" id="GO:0071555">
    <property type="term" value="P:cell wall organization"/>
    <property type="evidence" value="ECO:0007669"/>
    <property type="project" value="UniProtKB-KW"/>
</dbReference>
<dbReference type="Proteomes" id="UP000053904">
    <property type="component" value="Unassembled WGS sequence"/>
</dbReference>
<evidence type="ECO:0000259" key="13">
    <source>
        <dbReference type="Pfam" id="PF08245"/>
    </source>
</evidence>
<accession>A0A124FX51</accession>
<dbReference type="SUPFAM" id="SSF53244">
    <property type="entry name" value="MurD-like peptide ligases, peptide-binding domain"/>
    <property type="match status" value="1"/>
</dbReference>
<evidence type="ECO:0000256" key="3">
    <source>
        <dbReference type="ARBA" id="ARBA00022618"/>
    </source>
</evidence>
<dbReference type="InterPro" id="IPR000713">
    <property type="entry name" value="Mur_ligase_N"/>
</dbReference>
<comment type="catalytic activity">
    <reaction evidence="10">
        <text>D-alanyl-D-alanine + UDP-N-acetyl-alpha-D-muramoyl-L-alanyl-gamma-D-glutamyl-meso-2,6-diaminopimelate + ATP = UDP-N-acetyl-alpha-D-muramoyl-L-alanyl-gamma-D-glutamyl-meso-2,6-diaminopimeloyl-D-alanyl-D-alanine + ADP + phosphate + H(+)</text>
        <dbReference type="Rhea" id="RHEA:28374"/>
        <dbReference type="ChEBI" id="CHEBI:15378"/>
        <dbReference type="ChEBI" id="CHEBI:30616"/>
        <dbReference type="ChEBI" id="CHEBI:43474"/>
        <dbReference type="ChEBI" id="CHEBI:57822"/>
        <dbReference type="ChEBI" id="CHEBI:61386"/>
        <dbReference type="ChEBI" id="CHEBI:83905"/>
        <dbReference type="ChEBI" id="CHEBI:456216"/>
        <dbReference type="EC" id="6.3.2.10"/>
    </reaction>
</comment>
<evidence type="ECO:0000256" key="9">
    <source>
        <dbReference type="ARBA" id="ARBA00023316"/>
    </source>
</evidence>
<organism evidence="14 15">
    <name type="scientific">candidate division WS6 bacterium 34_10</name>
    <dbReference type="NCBI Taxonomy" id="1641389"/>
    <lineage>
        <taxon>Bacteria</taxon>
        <taxon>Candidatus Dojkabacteria</taxon>
    </lineage>
</organism>
<proteinExistence type="predicted"/>
<evidence type="ECO:0000256" key="4">
    <source>
        <dbReference type="ARBA" id="ARBA00022741"/>
    </source>
</evidence>
<keyword evidence="3 10" id="KW-0132">Cell division</keyword>
<comment type="function">
    <text evidence="10">Involved in cell wall formation. Catalyzes the final step in the synthesis of UDP-N-acetylmuramoyl-pentapeptide, the precursor of murein.</text>
</comment>
<dbReference type="Pfam" id="PF02875">
    <property type="entry name" value="Mur_ligase_C"/>
    <property type="match status" value="1"/>
</dbReference>
<name>A0A124FX51_9BACT</name>
<dbReference type="Pfam" id="PF01225">
    <property type="entry name" value="Mur_ligase"/>
    <property type="match status" value="1"/>
</dbReference>
<evidence type="ECO:0000256" key="10">
    <source>
        <dbReference type="RuleBase" id="RU004136"/>
    </source>
</evidence>
<dbReference type="GO" id="GO:0005737">
    <property type="term" value="C:cytoplasm"/>
    <property type="evidence" value="ECO:0007669"/>
    <property type="project" value="UniProtKB-SubCell"/>
</dbReference>
<feature type="domain" description="Mur ligase C-terminal" evidence="12">
    <location>
        <begin position="318"/>
        <end position="402"/>
    </location>
</feature>
<dbReference type="AlphaFoldDB" id="A0A124FX51"/>
<dbReference type="Pfam" id="PF08245">
    <property type="entry name" value="Mur_ligase_M"/>
    <property type="match status" value="1"/>
</dbReference>
<feature type="domain" description="Mur ligase central" evidence="13">
    <location>
        <begin position="111"/>
        <end position="295"/>
    </location>
</feature>
<evidence type="ECO:0000259" key="12">
    <source>
        <dbReference type="Pfam" id="PF02875"/>
    </source>
</evidence>
<keyword evidence="4" id="KW-0547">Nucleotide-binding</keyword>
<dbReference type="PANTHER" id="PTHR43024:SF1">
    <property type="entry name" value="UDP-N-ACETYLMURAMOYL-TRIPEPTIDE--D-ALANYL-D-ALANINE LIGASE"/>
    <property type="match status" value="1"/>
</dbReference>
<comment type="pathway">
    <text evidence="10">Cell wall biogenesis; peptidoglycan biosynthesis.</text>
</comment>
<dbReference type="InterPro" id="IPR013221">
    <property type="entry name" value="Mur_ligase_cen"/>
</dbReference>
<dbReference type="GO" id="GO:0009252">
    <property type="term" value="P:peptidoglycan biosynthetic process"/>
    <property type="evidence" value="ECO:0007669"/>
    <property type="project" value="UniProtKB-UniPathway"/>
</dbReference>
<dbReference type="GO" id="GO:0047480">
    <property type="term" value="F:UDP-N-acetylmuramoyl-tripeptide-D-alanyl-D-alanine ligase activity"/>
    <property type="evidence" value="ECO:0007669"/>
    <property type="project" value="UniProtKB-EC"/>
</dbReference>
<dbReference type="InterPro" id="IPR035911">
    <property type="entry name" value="MurE/MurF_N"/>
</dbReference>
<dbReference type="GO" id="GO:0051301">
    <property type="term" value="P:cell division"/>
    <property type="evidence" value="ECO:0007669"/>
    <property type="project" value="UniProtKB-KW"/>
</dbReference>
<feature type="domain" description="Mur ligase N-terminal catalytic" evidence="11">
    <location>
        <begin position="25"/>
        <end position="96"/>
    </location>
</feature>
<dbReference type="GO" id="GO:0008360">
    <property type="term" value="P:regulation of cell shape"/>
    <property type="evidence" value="ECO:0007669"/>
    <property type="project" value="UniProtKB-KW"/>
</dbReference>
<protein>
    <recommendedName>
        <fullName evidence="10">UDP-N-acetylmuramoyl-tripeptide--D-alanyl-D-alanine ligase</fullName>
        <ecNumber evidence="10">6.3.2.10</ecNumber>
    </recommendedName>
</protein>
<dbReference type="GO" id="GO:0008766">
    <property type="term" value="F:UDP-N-acetylmuramoylalanyl-D-glutamyl-2,6-diaminopimelate-D-alanyl-D-alanine ligase activity"/>
    <property type="evidence" value="ECO:0007669"/>
    <property type="project" value="RHEA"/>
</dbReference>
<keyword evidence="7 10" id="KW-0573">Peptidoglycan synthesis</keyword>
<dbReference type="InterPro" id="IPR005863">
    <property type="entry name" value="UDP-N-AcMur_synth"/>
</dbReference>
<dbReference type="PANTHER" id="PTHR43024">
    <property type="entry name" value="UDP-N-ACETYLMURAMOYL-TRIPEPTIDE--D-ALANYL-D-ALANINE LIGASE"/>
    <property type="match status" value="1"/>
</dbReference>
<evidence type="ECO:0000259" key="11">
    <source>
        <dbReference type="Pfam" id="PF01225"/>
    </source>
</evidence>
<keyword evidence="1" id="KW-0963">Cytoplasm</keyword>
<dbReference type="EMBL" id="LGGO01000081">
    <property type="protein sequence ID" value="KUK76961.1"/>
    <property type="molecule type" value="Genomic_DNA"/>
</dbReference>
<evidence type="ECO:0000256" key="1">
    <source>
        <dbReference type="ARBA" id="ARBA00022490"/>
    </source>
</evidence>
<dbReference type="Gene3D" id="3.40.1390.10">
    <property type="entry name" value="MurE/MurF, N-terminal domain"/>
    <property type="match status" value="1"/>
</dbReference>
<comment type="subcellular location">
    <subcellularLocation>
        <location evidence="10">Cytoplasm</location>
    </subcellularLocation>
</comment>
<dbReference type="SUPFAM" id="SSF53623">
    <property type="entry name" value="MurD-like peptide ligases, catalytic domain"/>
    <property type="match status" value="1"/>
</dbReference>
<sequence>MKVKLSKIQERLPEFEIIHFQDVDITGVSYDSRTIEKGDIFFPLEGENFNGHNFIPQAFNNGAVVTICDSEHLAQYIDRKEPIIVVDSIEEGLEKIVNVIFSDITAPRVAITGSTGKTTTREMLVKILESKGKVLNSDRNYNTLWGNAKVLSEYDGHDYIVLEFAMDRKGEIGWQSRAIDPDLGAILNIGFVHAENVGGIRNVYETKKDLADYLHRSGKPLVLNADDNWLKKIEAQYTYQLLTYGQEGKDFRLIGSDVSLEGTEFTFEHEGQEYTGSVKAYGKDLAYNALAAISLADLLGVDVKDSVKALKEYTALEGRFEIKELNEYVTLVNDAYNANPTSMRMAIETFDDIFEASEYDRVLILGDMKELGKVTQEQHRLIGELVKRKNFTKVYYVGDYYKDFGLGEKLINWYQAEVIVERTKRNVRKKTAILLKSSHSVGLYNIEK</sequence>
<dbReference type="NCBIfam" id="TIGR01143">
    <property type="entry name" value="murF"/>
    <property type="match status" value="1"/>
</dbReference>
<keyword evidence="8 10" id="KW-0131">Cell cycle</keyword>
<dbReference type="UniPathway" id="UPA00219"/>
<evidence type="ECO:0000256" key="6">
    <source>
        <dbReference type="ARBA" id="ARBA00022960"/>
    </source>
</evidence>
<evidence type="ECO:0000256" key="8">
    <source>
        <dbReference type="ARBA" id="ARBA00023306"/>
    </source>
</evidence>
<evidence type="ECO:0000313" key="15">
    <source>
        <dbReference type="Proteomes" id="UP000053904"/>
    </source>
</evidence>
<dbReference type="InterPro" id="IPR051046">
    <property type="entry name" value="MurCDEF_CellWall_CoF430Synth"/>
</dbReference>
<keyword evidence="2 14" id="KW-0436">Ligase</keyword>
<gene>
    <name evidence="14" type="ORF">XD93_0622</name>
</gene>
<dbReference type="InterPro" id="IPR036565">
    <property type="entry name" value="Mur-like_cat_sf"/>
</dbReference>
<dbReference type="Gene3D" id="3.40.1190.10">
    <property type="entry name" value="Mur-like, catalytic domain"/>
    <property type="match status" value="1"/>
</dbReference>
<dbReference type="SUPFAM" id="SSF63418">
    <property type="entry name" value="MurE/MurF N-terminal domain"/>
    <property type="match status" value="1"/>
</dbReference>
<reference evidence="15" key="1">
    <citation type="journal article" date="2015" name="MBio">
        <title>Genome-Resolved Metagenomic Analysis Reveals Roles for Candidate Phyla and Other Microbial Community Members in Biogeochemical Transformations in Oil Reservoirs.</title>
        <authorList>
            <person name="Hu P."/>
            <person name="Tom L."/>
            <person name="Singh A."/>
            <person name="Thomas B.C."/>
            <person name="Baker B.J."/>
            <person name="Piceno Y.M."/>
            <person name="Andersen G.L."/>
            <person name="Banfield J.F."/>
        </authorList>
    </citation>
    <scope>NUCLEOTIDE SEQUENCE [LARGE SCALE GENOMIC DNA]</scope>
</reference>
<comment type="caution">
    <text evidence="14">The sequence shown here is derived from an EMBL/GenBank/DDBJ whole genome shotgun (WGS) entry which is preliminary data.</text>
</comment>
<dbReference type="InterPro" id="IPR036615">
    <property type="entry name" value="Mur_ligase_C_dom_sf"/>
</dbReference>
<evidence type="ECO:0000256" key="7">
    <source>
        <dbReference type="ARBA" id="ARBA00022984"/>
    </source>
</evidence>
<keyword evidence="6 10" id="KW-0133">Cell shape</keyword>
<dbReference type="Gene3D" id="3.90.190.20">
    <property type="entry name" value="Mur ligase, C-terminal domain"/>
    <property type="match status" value="1"/>
</dbReference>
<dbReference type="InterPro" id="IPR004101">
    <property type="entry name" value="Mur_ligase_C"/>
</dbReference>
<evidence type="ECO:0000256" key="2">
    <source>
        <dbReference type="ARBA" id="ARBA00022598"/>
    </source>
</evidence>
<evidence type="ECO:0000256" key="5">
    <source>
        <dbReference type="ARBA" id="ARBA00022840"/>
    </source>
</evidence>
<keyword evidence="5" id="KW-0067">ATP-binding</keyword>
<keyword evidence="9 10" id="KW-0961">Cell wall biogenesis/degradation</keyword>
<dbReference type="PATRIC" id="fig|1641389.3.peg.729"/>
<dbReference type="GO" id="GO:0005524">
    <property type="term" value="F:ATP binding"/>
    <property type="evidence" value="ECO:0007669"/>
    <property type="project" value="UniProtKB-KW"/>
</dbReference>